<evidence type="ECO:0000256" key="6">
    <source>
        <dbReference type="ARBA" id="ARBA00022840"/>
    </source>
</evidence>
<feature type="domain" description="Protein kinase" evidence="9">
    <location>
        <begin position="911"/>
        <end position="1185"/>
    </location>
</feature>
<dbReference type="InterPro" id="IPR011009">
    <property type="entry name" value="Kinase-like_dom_sf"/>
</dbReference>
<dbReference type="InterPro" id="IPR050538">
    <property type="entry name" value="MAP_kinase_kinase_kinase"/>
</dbReference>
<organism evidence="10 11">
    <name type="scientific">Lichtheimia ornata</name>
    <dbReference type="NCBI Taxonomy" id="688661"/>
    <lineage>
        <taxon>Eukaryota</taxon>
        <taxon>Fungi</taxon>
        <taxon>Fungi incertae sedis</taxon>
        <taxon>Mucoromycota</taxon>
        <taxon>Mucoromycotina</taxon>
        <taxon>Mucoromycetes</taxon>
        <taxon>Mucorales</taxon>
        <taxon>Lichtheimiaceae</taxon>
        <taxon>Lichtheimia</taxon>
    </lineage>
</organism>
<protein>
    <recommendedName>
        <fullName evidence="9">Protein kinase domain-containing protein</fullName>
    </recommendedName>
</protein>
<evidence type="ECO:0000256" key="3">
    <source>
        <dbReference type="ARBA" id="ARBA00022679"/>
    </source>
</evidence>
<dbReference type="InterPro" id="IPR000719">
    <property type="entry name" value="Prot_kinase_dom"/>
</dbReference>
<dbReference type="PROSITE" id="PS50011">
    <property type="entry name" value="PROTEIN_KINASE_DOM"/>
    <property type="match status" value="1"/>
</dbReference>
<keyword evidence="4 7" id="KW-0547">Nucleotide-binding</keyword>
<dbReference type="GO" id="GO:0005524">
    <property type="term" value="F:ATP binding"/>
    <property type="evidence" value="ECO:0007669"/>
    <property type="project" value="UniProtKB-UniRule"/>
</dbReference>
<feature type="compositionally biased region" description="Acidic residues" evidence="8">
    <location>
        <begin position="48"/>
        <end position="59"/>
    </location>
</feature>
<dbReference type="EMBL" id="JARTCD010000003">
    <property type="protein sequence ID" value="KAJ8663107.1"/>
    <property type="molecule type" value="Genomic_DNA"/>
</dbReference>
<evidence type="ECO:0000256" key="8">
    <source>
        <dbReference type="SAM" id="MobiDB-lite"/>
    </source>
</evidence>
<dbReference type="Proteomes" id="UP001234581">
    <property type="component" value="Unassembled WGS sequence"/>
</dbReference>
<feature type="compositionally biased region" description="Basic residues" evidence="8">
    <location>
        <begin position="812"/>
        <end position="833"/>
    </location>
</feature>
<evidence type="ECO:0000256" key="7">
    <source>
        <dbReference type="PROSITE-ProRule" id="PRU10141"/>
    </source>
</evidence>
<keyword evidence="11" id="KW-1185">Reference proteome</keyword>
<dbReference type="SUPFAM" id="SSF56112">
    <property type="entry name" value="Protein kinase-like (PK-like)"/>
    <property type="match status" value="1"/>
</dbReference>
<dbReference type="Gene3D" id="1.10.510.10">
    <property type="entry name" value="Transferase(Phosphotransferase) domain 1"/>
    <property type="match status" value="1"/>
</dbReference>
<dbReference type="GO" id="GO:0038066">
    <property type="term" value="P:p38MAPK cascade"/>
    <property type="evidence" value="ECO:0007669"/>
    <property type="project" value="TreeGrafter"/>
</dbReference>
<evidence type="ECO:0000256" key="2">
    <source>
        <dbReference type="ARBA" id="ARBA00022527"/>
    </source>
</evidence>
<evidence type="ECO:0000256" key="5">
    <source>
        <dbReference type="ARBA" id="ARBA00022777"/>
    </source>
</evidence>
<dbReference type="PROSITE" id="PS00107">
    <property type="entry name" value="PROTEIN_KINASE_ATP"/>
    <property type="match status" value="1"/>
</dbReference>
<dbReference type="PROSITE" id="PS00108">
    <property type="entry name" value="PROTEIN_KINASE_ST"/>
    <property type="match status" value="1"/>
</dbReference>
<dbReference type="InterPro" id="IPR008271">
    <property type="entry name" value="Ser/Thr_kinase_AS"/>
</dbReference>
<evidence type="ECO:0000256" key="4">
    <source>
        <dbReference type="ARBA" id="ARBA00022741"/>
    </source>
</evidence>
<dbReference type="RefSeq" id="XP_058348019.1">
    <property type="nucleotide sequence ID" value="XM_058481381.1"/>
</dbReference>
<keyword evidence="6 7" id="KW-0067">ATP-binding</keyword>
<dbReference type="PANTHER" id="PTHR48016">
    <property type="entry name" value="MAP KINASE KINASE KINASE SSK2-RELATED-RELATED"/>
    <property type="match status" value="1"/>
</dbReference>
<dbReference type="Pfam" id="PF00069">
    <property type="entry name" value="Pkinase"/>
    <property type="match status" value="1"/>
</dbReference>
<comment type="caution">
    <text evidence="10">The sequence shown here is derived from an EMBL/GenBank/DDBJ whole genome shotgun (WGS) entry which is preliminary data.</text>
</comment>
<accession>A0AAD8DIQ2</accession>
<reference evidence="10 11" key="1">
    <citation type="submission" date="2023-03" db="EMBL/GenBank/DDBJ databases">
        <title>Genome sequence of Lichtheimia ornata CBS 291.66.</title>
        <authorList>
            <person name="Mohabir J.T."/>
            <person name="Shea T.P."/>
            <person name="Kurbessoian T."/>
            <person name="Berby B."/>
            <person name="Fontaine J."/>
            <person name="Livny J."/>
            <person name="Gnirke A."/>
            <person name="Stajich J.E."/>
            <person name="Cuomo C.A."/>
        </authorList>
    </citation>
    <scope>NUCLEOTIDE SEQUENCE [LARGE SCALE GENOMIC DNA]</scope>
    <source>
        <strain evidence="10">CBS 291.66</strain>
    </source>
</reference>
<feature type="binding site" evidence="7">
    <location>
        <position position="940"/>
    </location>
    <ligand>
        <name>ATP</name>
        <dbReference type="ChEBI" id="CHEBI:30616"/>
    </ligand>
</feature>
<feature type="compositionally biased region" description="Acidic residues" evidence="8">
    <location>
        <begin position="71"/>
        <end position="80"/>
    </location>
</feature>
<proteinExistence type="inferred from homology"/>
<gene>
    <name evidence="10" type="ORF">O0I10_001284</name>
</gene>
<dbReference type="InterPro" id="IPR017441">
    <property type="entry name" value="Protein_kinase_ATP_BS"/>
</dbReference>
<keyword evidence="3" id="KW-0808">Transferase</keyword>
<name>A0AAD8DIQ2_9FUNG</name>
<keyword evidence="5" id="KW-0418">Kinase</keyword>
<dbReference type="GO" id="GO:0004674">
    <property type="term" value="F:protein serine/threonine kinase activity"/>
    <property type="evidence" value="ECO:0007669"/>
    <property type="project" value="UniProtKB-KW"/>
</dbReference>
<feature type="region of interest" description="Disordered" evidence="8">
    <location>
        <begin position="42"/>
        <end position="84"/>
    </location>
</feature>
<dbReference type="GeneID" id="83208702"/>
<dbReference type="PANTHER" id="PTHR48016:SF32">
    <property type="entry name" value="MITOGEN-ACTIVATED PROTEIN KINASE KINASE KINASE 4"/>
    <property type="match status" value="1"/>
</dbReference>
<dbReference type="CDD" id="cd06626">
    <property type="entry name" value="STKc_MEKK4"/>
    <property type="match status" value="1"/>
</dbReference>
<evidence type="ECO:0000259" key="9">
    <source>
        <dbReference type="PROSITE" id="PS50011"/>
    </source>
</evidence>
<evidence type="ECO:0000313" key="11">
    <source>
        <dbReference type="Proteomes" id="UP001234581"/>
    </source>
</evidence>
<feature type="region of interest" description="Disordered" evidence="8">
    <location>
        <begin position="812"/>
        <end position="843"/>
    </location>
</feature>
<dbReference type="SMART" id="SM00220">
    <property type="entry name" value="S_TKc"/>
    <property type="match status" value="1"/>
</dbReference>
<dbReference type="AlphaFoldDB" id="A0AAD8DIQ2"/>
<evidence type="ECO:0000256" key="1">
    <source>
        <dbReference type="ARBA" id="ARBA00006529"/>
    </source>
</evidence>
<sequence>MATTHPLQWTDNQHATTHYVNVRSPPLVLKGGSEGGRGGYVDLNILYNDDDDDDNDDDDGRIHGNNSSSSTEEEEEEEEKEDKLANVSLYKRSAAERIEWQQMLHSVLMGQVIQSEKKRFTVIRKEQSKPTAEIWISIRALLRGHTLQDERRFLDHSRREMYDVVKMIYNFCVDDQQEEQPYDQVAGALRTVDRVESLFATRADLVEAYPDYAAAECQRRLDALNAWYTTTHSLRMQKCILENWMGSLVPKDTFVERLLKESALQDTFNKRTLSALHSLLVKSKDTIVTNNALFVEMNLPSFMSRLRELATFPTLLIQEALKLRLTYKDHSHDESAPKTVIDTMVEDYRSLLTLACRVKVQYEELASPAPGWDLMGETKFMDTAVLHDSVRLYFKMIAWRLKSEKGNTIRQCDIMEREWDYIRYTVCKSIDQVDGECSAQICALVANTLLADLIEDYATHFPKSQQDYCPPPETFHALWTRTRKLLQFSKFFLSQFENATEYAINPESSNAFIQSLQQSGHCLLITGTFEKERVYLAASPTLAGREEAITAIIQSSFLSDHHVPSSSSSATPTTTTTTSPEDYIIAFSQWHDIVWKGWVQRVPLAYVTMGLKANRARIISNHRLNSAKSAFIHSTHGCVTTPTTSSMLDAIHEHKANLTCINKELLGVKSIVLRLAHANIENMDAIHVPGADPDLVQESFGAASDLCMRASRFLDKNTRHQLDTRLLQLAIRWMAFITNECTPTDRRTFRWAVTALDFAQVVTRGNNVLMLQDNDYMRLQHYVARCITLLISHFDVLGTRWREYDLTTEQRRRRMMQQRRQKRGASKRHSYNRHHQEDEEVDDDAAAVAAAAANMRFIRNEWMRHIRMLEETRNANERENKLVGRVLEDQKPEDRSMLYLAPSASSISFRWQQGRFIGAGTFGSVYLAINLDTSCMMAVKEIRFPDSDTLSSFHKNIKEEMEVMDMLNHSNIVQYYGMEVHRDKVYIFMEYCENGSLESLLQHGGCIQDERYIVDYAHQLLRGLAYLHENNVVHRDIKPDNILIDYQGVVKLSDFGTAKVLVAQGQQKTANRTASSSSMATNNNTLAGTPVYMAPEIITGGNKGRMGSMDIWSLGCCIVQMATGRRPWSTLENEWSVMYHVVTGQPPLPECSQLSPLGLNFLEKCFIRNPNKRPTAKELLNHPWITSFDNVDDSY</sequence>
<keyword evidence="2" id="KW-0723">Serine/threonine-protein kinase</keyword>
<comment type="similarity">
    <text evidence="1">Belongs to the protein kinase superfamily. STE Ser/Thr protein kinase family. MAP kinase kinase kinase subfamily.</text>
</comment>
<evidence type="ECO:0000313" key="10">
    <source>
        <dbReference type="EMBL" id="KAJ8663107.1"/>
    </source>
</evidence>